<protein>
    <submittedName>
        <fullName evidence="1">Uncharacterized protein</fullName>
    </submittedName>
</protein>
<organism evidence="1 2">
    <name type="scientific">Oryza meyeriana var. granulata</name>
    <dbReference type="NCBI Taxonomy" id="110450"/>
    <lineage>
        <taxon>Eukaryota</taxon>
        <taxon>Viridiplantae</taxon>
        <taxon>Streptophyta</taxon>
        <taxon>Embryophyta</taxon>
        <taxon>Tracheophyta</taxon>
        <taxon>Spermatophyta</taxon>
        <taxon>Magnoliopsida</taxon>
        <taxon>Liliopsida</taxon>
        <taxon>Poales</taxon>
        <taxon>Poaceae</taxon>
        <taxon>BOP clade</taxon>
        <taxon>Oryzoideae</taxon>
        <taxon>Oryzeae</taxon>
        <taxon>Oryzinae</taxon>
        <taxon>Oryza</taxon>
        <taxon>Oryza meyeriana</taxon>
    </lineage>
</organism>
<proteinExistence type="predicted"/>
<reference evidence="1 2" key="1">
    <citation type="submission" date="2019-11" db="EMBL/GenBank/DDBJ databases">
        <title>Whole genome sequence of Oryza granulata.</title>
        <authorList>
            <person name="Li W."/>
        </authorList>
    </citation>
    <scope>NUCLEOTIDE SEQUENCE [LARGE SCALE GENOMIC DNA]</scope>
    <source>
        <strain evidence="2">cv. Menghai</strain>
        <tissue evidence="1">Leaf</tissue>
    </source>
</reference>
<dbReference type="OrthoDB" id="693190at2759"/>
<name>A0A6G1EET7_9ORYZ</name>
<evidence type="ECO:0000313" key="1">
    <source>
        <dbReference type="EMBL" id="KAF0922453.1"/>
    </source>
</evidence>
<accession>A0A6G1EET7</accession>
<sequence length="234" mass="25430">MAVPVVLSTTHAARATLDEADGLLSEDIHDTKILFADAFAVVPALNDRDPEATLAAAAKLVPAVFSKAPVLPGAISAAMDLVASVYALPPSVTGALQGVRDLLRTVSDDHDRARHLFADCSPNLGIDEDDETWEAWSSHRRRALLYRFSAEARLNAAIWEAQHAVRVHRFYQDESPHRRKRMLEALKVKEILRTVIEEVDAVLEAIVLMRGSIAGEIQIVRNAIDAAARGGSAS</sequence>
<keyword evidence="2" id="KW-1185">Reference proteome</keyword>
<comment type="caution">
    <text evidence="1">The sequence shown here is derived from an EMBL/GenBank/DDBJ whole genome shotgun (WGS) entry which is preliminary data.</text>
</comment>
<evidence type="ECO:0000313" key="2">
    <source>
        <dbReference type="Proteomes" id="UP000479710"/>
    </source>
</evidence>
<dbReference type="AlphaFoldDB" id="A0A6G1EET7"/>
<dbReference type="EMBL" id="SPHZ02000004">
    <property type="protein sequence ID" value="KAF0922453.1"/>
    <property type="molecule type" value="Genomic_DNA"/>
</dbReference>
<dbReference type="Proteomes" id="UP000479710">
    <property type="component" value="Unassembled WGS sequence"/>
</dbReference>
<gene>
    <name evidence="1" type="ORF">E2562_036569</name>
</gene>